<dbReference type="SMART" id="SM00421">
    <property type="entry name" value="HTH_LUXR"/>
    <property type="match status" value="1"/>
</dbReference>
<dbReference type="CDD" id="cd06170">
    <property type="entry name" value="LuxR_C_like"/>
    <property type="match status" value="1"/>
</dbReference>
<protein>
    <submittedName>
        <fullName evidence="5">Helix-turn-helix transcriptional regulator</fullName>
    </submittedName>
</protein>
<dbReference type="PROSITE" id="PS00622">
    <property type="entry name" value="HTH_LUXR_1"/>
    <property type="match status" value="1"/>
</dbReference>
<accession>A0A6G7YC84</accession>
<keyword evidence="1" id="KW-0805">Transcription regulation</keyword>
<keyword evidence="6" id="KW-1185">Reference proteome</keyword>
<dbReference type="PROSITE" id="PS50043">
    <property type="entry name" value="HTH_LUXR_2"/>
    <property type="match status" value="1"/>
</dbReference>
<dbReference type="SUPFAM" id="SSF46894">
    <property type="entry name" value="C-terminal effector domain of the bipartite response regulators"/>
    <property type="match status" value="1"/>
</dbReference>
<keyword evidence="3" id="KW-0804">Transcription</keyword>
<dbReference type="InterPro" id="IPR016032">
    <property type="entry name" value="Sig_transdc_resp-reg_C-effctor"/>
</dbReference>
<dbReference type="InterPro" id="IPR011006">
    <property type="entry name" value="CheY-like_superfamily"/>
</dbReference>
<dbReference type="RefSeq" id="WP_246210296.1">
    <property type="nucleotide sequence ID" value="NZ_CP049866.1"/>
</dbReference>
<sequence>MRKLWAAHVSGAIVPGTAVLVVSPLLLNAQAVSAALRGRGVAAEPADWVEGVRRARQTLTDRDTVLMLHDLNDLGEVMAAQDLISHSQARFLVLTSRDEGPAWGALLAGGAAGMMPAGSSLDEVEAALVRTGEGLPVLVETRRSRLVREWFRWQDENDDLRRRLGTLSPRERDILARLSAGSSVKDIAAALGIAETTVRGHIKSLRRKLDAGSVLTAVAAAHRLGSLLLGVAGRPGASTEGRQHDESELVRH</sequence>
<reference evidence="5 6" key="1">
    <citation type="submission" date="2020-03" db="EMBL/GenBank/DDBJ databases">
        <title>Nocardioides sp. nov., isolated from fish.</title>
        <authorList>
            <person name="Hyun D.-W."/>
            <person name="Bae J.-W."/>
        </authorList>
    </citation>
    <scope>NUCLEOTIDE SEQUENCE [LARGE SCALE GENOMIC DNA]</scope>
    <source>
        <strain evidence="5 6">HDW12A</strain>
    </source>
</reference>
<dbReference type="PANTHER" id="PTHR44688:SF16">
    <property type="entry name" value="DNA-BINDING TRANSCRIPTIONAL ACTIVATOR DEVR_DOSR"/>
    <property type="match status" value="1"/>
</dbReference>
<evidence type="ECO:0000256" key="3">
    <source>
        <dbReference type="ARBA" id="ARBA00023163"/>
    </source>
</evidence>
<feature type="domain" description="HTH luxR-type" evidence="4">
    <location>
        <begin position="160"/>
        <end position="225"/>
    </location>
</feature>
<dbReference type="SUPFAM" id="SSF52172">
    <property type="entry name" value="CheY-like"/>
    <property type="match status" value="1"/>
</dbReference>
<dbReference type="AlphaFoldDB" id="A0A6G7YC84"/>
<dbReference type="PRINTS" id="PR00038">
    <property type="entry name" value="HTHLUXR"/>
</dbReference>
<dbReference type="Proteomes" id="UP000502035">
    <property type="component" value="Chromosome"/>
</dbReference>
<dbReference type="Pfam" id="PF00196">
    <property type="entry name" value="GerE"/>
    <property type="match status" value="1"/>
</dbReference>
<proteinExistence type="predicted"/>
<evidence type="ECO:0000313" key="6">
    <source>
        <dbReference type="Proteomes" id="UP000502035"/>
    </source>
</evidence>
<organism evidence="5 6">
    <name type="scientific">Nocardioides piscis</name>
    <dbReference type="NCBI Taxonomy" id="2714938"/>
    <lineage>
        <taxon>Bacteria</taxon>
        <taxon>Bacillati</taxon>
        <taxon>Actinomycetota</taxon>
        <taxon>Actinomycetes</taxon>
        <taxon>Propionibacteriales</taxon>
        <taxon>Nocardioidaceae</taxon>
        <taxon>Nocardioides</taxon>
    </lineage>
</organism>
<evidence type="ECO:0000256" key="1">
    <source>
        <dbReference type="ARBA" id="ARBA00023015"/>
    </source>
</evidence>
<evidence type="ECO:0000313" key="5">
    <source>
        <dbReference type="EMBL" id="QIK74261.1"/>
    </source>
</evidence>
<dbReference type="InterPro" id="IPR000792">
    <property type="entry name" value="Tscrpt_reg_LuxR_C"/>
</dbReference>
<keyword evidence="2" id="KW-0238">DNA-binding</keyword>
<dbReference type="PANTHER" id="PTHR44688">
    <property type="entry name" value="DNA-BINDING TRANSCRIPTIONAL ACTIVATOR DEVR_DOSR"/>
    <property type="match status" value="1"/>
</dbReference>
<name>A0A6G7YC84_9ACTN</name>
<evidence type="ECO:0000256" key="2">
    <source>
        <dbReference type="ARBA" id="ARBA00023125"/>
    </source>
</evidence>
<dbReference type="GO" id="GO:0006355">
    <property type="term" value="P:regulation of DNA-templated transcription"/>
    <property type="evidence" value="ECO:0007669"/>
    <property type="project" value="InterPro"/>
</dbReference>
<dbReference type="KEGG" id="npi:G7071_01215"/>
<dbReference type="GO" id="GO:0003677">
    <property type="term" value="F:DNA binding"/>
    <property type="evidence" value="ECO:0007669"/>
    <property type="project" value="UniProtKB-KW"/>
</dbReference>
<evidence type="ECO:0000259" key="4">
    <source>
        <dbReference type="PROSITE" id="PS50043"/>
    </source>
</evidence>
<gene>
    <name evidence="5" type="ORF">G7071_01215</name>
</gene>
<dbReference type="EMBL" id="CP049866">
    <property type="protein sequence ID" value="QIK74261.1"/>
    <property type="molecule type" value="Genomic_DNA"/>
</dbReference>
<dbReference type="Gene3D" id="3.40.50.2300">
    <property type="match status" value="1"/>
</dbReference>